<dbReference type="InterPro" id="IPR023801">
    <property type="entry name" value="His_deacetylse_dom"/>
</dbReference>
<dbReference type="GO" id="GO:0040029">
    <property type="term" value="P:epigenetic regulation of gene expression"/>
    <property type="evidence" value="ECO:0007669"/>
    <property type="project" value="TreeGrafter"/>
</dbReference>
<protein>
    <recommendedName>
        <fullName evidence="2">Histone deacetylase domain-containing protein</fullName>
    </recommendedName>
</protein>
<reference evidence="4" key="1">
    <citation type="journal article" date="2004" name="Environ. Microbiol.">
        <title>The genome of Desulfotalea psychrophila, a sulfate-reducing bacterium from permanently cold Arctic sediments.</title>
        <authorList>
            <person name="Rabus R."/>
            <person name="Ruepp A."/>
            <person name="Frickey T."/>
            <person name="Rattei T."/>
            <person name="Fartmann B."/>
            <person name="Stark M."/>
            <person name="Bauer M."/>
            <person name="Zibat A."/>
            <person name="Lombardot T."/>
            <person name="Becker I."/>
            <person name="Amann J."/>
            <person name="Gellner K."/>
            <person name="Teeling H."/>
            <person name="Leuschner W.D."/>
            <person name="Gloeckner F.-O."/>
            <person name="Lupas A.N."/>
            <person name="Amann R."/>
            <person name="Klenk H.-P."/>
        </authorList>
    </citation>
    <scope>NUCLEOTIDE SEQUENCE [LARGE SCALE GENOMIC DNA]</scope>
    <source>
        <strain evidence="4">DSM 12343 / LSv54</strain>
    </source>
</reference>
<name>Q6AKN4_DESPS</name>
<evidence type="ECO:0000313" key="4">
    <source>
        <dbReference type="Proteomes" id="UP000000602"/>
    </source>
</evidence>
<dbReference type="SUPFAM" id="SSF52768">
    <property type="entry name" value="Arginase/deacetylase"/>
    <property type="match status" value="1"/>
</dbReference>
<dbReference type="KEGG" id="dps:DP2362"/>
<dbReference type="GO" id="GO:0004407">
    <property type="term" value="F:histone deacetylase activity"/>
    <property type="evidence" value="ECO:0007669"/>
    <property type="project" value="TreeGrafter"/>
</dbReference>
<evidence type="ECO:0000256" key="1">
    <source>
        <dbReference type="ARBA" id="ARBA00005947"/>
    </source>
</evidence>
<feature type="domain" description="Histone deacetylase" evidence="2">
    <location>
        <begin position="23"/>
        <end position="308"/>
    </location>
</feature>
<dbReference type="AlphaFoldDB" id="Q6AKN4"/>
<evidence type="ECO:0000259" key="2">
    <source>
        <dbReference type="Pfam" id="PF00850"/>
    </source>
</evidence>
<dbReference type="Gene3D" id="3.40.800.20">
    <property type="entry name" value="Histone deacetylase domain"/>
    <property type="match status" value="1"/>
</dbReference>
<dbReference type="Proteomes" id="UP000000602">
    <property type="component" value="Chromosome"/>
</dbReference>
<dbReference type="InterPro" id="IPR023696">
    <property type="entry name" value="Ureohydrolase_dom_sf"/>
</dbReference>
<sequence>MNKLGIILDDRYFDHQIEAASHESPNRLRELFPAVRKRYNGDLRIITPHEANTETIEKVHSNFYLSQIREHALKSNPFSYDQDTYLMQQSLATAQLAAGGCLEIADQIMNGEIDHGFALIRPPGHHAEPGRGMGFCILNNIAITAKYLQTHYNLSRILIIDFDVHHGNGTQEVFYDTNQVLFVSIHQKNLFPFSGAPEEIGNEQGRGYNINIPVHSQFGDAEYTYLLGKTLQGLAVQFMPQIILVSAGYDGHVEESISATTLSTQWYHTATTMLKQAAKDICDSRLLFVLEGGYNPISLEKSVLKTIDSMLEPETKRVGVLHSARAAQLLINHPLHDFWTL</sequence>
<comment type="similarity">
    <text evidence="1">Belongs to the histone deacetylase family.</text>
</comment>
<dbReference type="CDD" id="cd09992">
    <property type="entry name" value="HDAC_classII"/>
    <property type="match status" value="1"/>
</dbReference>
<dbReference type="eggNOG" id="COG0123">
    <property type="taxonomic scope" value="Bacteria"/>
</dbReference>
<dbReference type="PANTHER" id="PTHR10625">
    <property type="entry name" value="HISTONE DEACETYLASE HDAC1-RELATED"/>
    <property type="match status" value="1"/>
</dbReference>
<dbReference type="PRINTS" id="PR01270">
    <property type="entry name" value="HDASUPER"/>
</dbReference>
<organism evidence="3 4">
    <name type="scientific">Desulfotalea psychrophila (strain LSv54 / DSM 12343)</name>
    <dbReference type="NCBI Taxonomy" id="177439"/>
    <lineage>
        <taxon>Bacteria</taxon>
        <taxon>Pseudomonadati</taxon>
        <taxon>Thermodesulfobacteriota</taxon>
        <taxon>Desulfobulbia</taxon>
        <taxon>Desulfobulbales</taxon>
        <taxon>Desulfocapsaceae</taxon>
        <taxon>Desulfotalea</taxon>
    </lineage>
</organism>
<dbReference type="PANTHER" id="PTHR10625:SF10">
    <property type="entry name" value="HISTONE DEACETYLASE HDAC1"/>
    <property type="match status" value="1"/>
</dbReference>
<dbReference type="STRING" id="177439.DP2362"/>
<dbReference type="RefSeq" id="WP_011189603.1">
    <property type="nucleotide sequence ID" value="NC_006138.1"/>
</dbReference>
<dbReference type="InterPro" id="IPR037138">
    <property type="entry name" value="His_deacetylse_dom_sf"/>
</dbReference>
<dbReference type="HOGENOM" id="CLU_007727_8_2_7"/>
<dbReference type="Pfam" id="PF00850">
    <property type="entry name" value="Hist_deacetyl"/>
    <property type="match status" value="1"/>
</dbReference>
<gene>
    <name evidence="3" type="ordered locus">DP2362</name>
</gene>
<dbReference type="EMBL" id="CR522870">
    <property type="protein sequence ID" value="CAG37091.1"/>
    <property type="molecule type" value="Genomic_DNA"/>
</dbReference>
<proteinExistence type="inferred from homology"/>
<dbReference type="InterPro" id="IPR000286">
    <property type="entry name" value="HDACs"/>
</dbReference>
<accession>Q6AKN4</accession>
<keyword evidence="4" id="KW-1185">Reference proteome</keyword>
<evidence type="ECO:0000313" key="3">
    <source>
        <dbReference type="EMBL" id="CAG37091.1"/>
    </source>
</evidence>
<dbReference type="OrthoDB" id="9808367at2"/>